<proteinExistence type="predicted"/>
<evidence type="ECO:0008006" key="3">
    <source>
        <dbReference type="Google" id="ProtNLM"/>
    </source>
</evidence>
<protein>
    <recommendedName>
        <fullName evidence="3">CxC1-like cysteine cluster associated with KDZ transposases domain-containing protein</fullName>
    </recommendedName>
</protein>
<evidence type="ECO:0000313" key="2">
    <source>
        <dbReference type="Proteomes" id="UP000714275"/>
    </source>
</evidence>
<dbReference type="Pfam" id="PF18758">
    <property type="entry name" value="KDZ"/>
    <property type="match status" value="1"/>
</dbReference>
<sequence length="673" mass="76956">MYPTVAISLRTLAAYRQIHRTCPRFSIQAQCKALCFLHGIPYWPYLCSQFLAAYVIYLEIFHSVDKRLRAALNHDTPNWHLLNSCPACFYKLQDEPALQFDWLVSIDGNNSLKRWDSTIYGTTARIDSRKARSDYWIGPMAVDQFKGEVKAREDSSPDDWQDEPVEANPGSLTCVTRWRNAGPETCKKMFSVFHESGIFIAACRHRFVLLACDMIRSGELAKYPLALIDKLLTVYGKNGACAYDIGCAFSKTLWNSSLGPQASELNFRMMVGAFHGHAHNRKCQLAWHPMYIPGTGHSEGEGCEHIFSASNELARSTRHASPFHRHQMIEEHFTFWDADKYAVLSTKQISVLAAELAVIQSELGLTNADFPRFLKEEHDYLDGLKQPPEKDRLSVHLLNGADQHRACTSPYSESLLAVDARWEIGGQEYNHFKEEVSLSKYHTVLDDLERLVVMRLFELSKLSLSGTGYKLRQQISKALQRRSEAIRNVINRYNIQAAVLNPPRQKISWKDIADYSFLGEFDLLRYSRTDIRSSDWATPAHREATTKYFKLCRAHEEITRLNVEVHCLRTAIHDEELHISTVTRDLLVSNPQLGNELQCQWRPHMAINAVHSFRLDCIERLPGFSGIRGVVQRDIIDDVNDIITSDVDLHAIEQEENDSLTQDMADYLQSIND</sequence>
<accession>A0A9P7A3C1</accession>
<keyword evidence="2" id="KW-1185">Reference proteome</keyword>
<dbReference type="AlphaFoldDB" id="A0A9P7A3C1"/>
<dbReference type="Proteomes" id="UP000714275">
    <property type="component" value="Unassembled WGS sequence"/>
</dbReference>
<dbReference type="EMBL" id="JABBWD010000006">
    <property type="protein sequence ID" value="KAG1781333.1"/>
    <property type="molecule type" value="Genomic_DNA"/>
</dbReference>
<name>A0A9P7A3C1_9AGAM</name>
<reference evidence="1" key="1">
    <citation type="journal article" date="2020" name="New Phytol.">
        <title>Comparative genomics reveals dynamic genome evolution in host specialist ectomycorrhizal fungi.</title>
        <authorList>
            <person name="Lofgren L.A."/>
            <person name="Nguyen N.H."/>
            <person name="Vilgalys R."/>
            <person name="Ruytinx J."/>
            <person name="Liao H.L."/>
            <person name="Branco S."/>
            <person name="Kuo A."/>
            <person name="LaButti K."/>
            <person name="Lipzen A."/>
            <person name="Andreopoulos W."/>
            <person name="Pangilinan J."/>
            <person name="Riley R."/>
            <person name="Hundley H."/>
            <person name="Na H."/>
            <person name="Barry K."/>
            <person name="Grigoriev I.V."/>
            <person name="Stajich J.E."/>
            <person name="Kennedy P.G."/>
        </authorList>
    </citation>
    <scope>NUCLEOTIDE SEQUENCE</scope>
    <source>
        <strain evidence="1">DOB743</strain>
    </source>
</reference>
<comment type="caution">
    <text evidence="1">The sequence shown here is derived from an EMBL/GenBank/DDBJ whole genome shotgun (WGS) entry which is preliminary data.</text>
</comment>
<evidence type="ECO:0000313" key="1">
    <source>
        <dbReference type="EMBL" id="KAG1781333.1"/>
    </source>
</evidence>
<gene>
    <name evidence="1" type="ORF">EV702DRAFT_1177562</name>
</gene>
<dbReference type="PANTHER" id="PTHR33096">
    <property type="entry name" value="CXC2 DOMAIN-CONTAINING PROTEIN"/>
    <property type="match status" value="1"/>
</dbReference>
<dbReference type="PANTHER" id="PTHR33096:SF1">
    <property type="entry name" value="CXC1-LIKE CYSTEINE CLUSTER ASSOCIATED WITH KDZ TRANSPOSASES DOMAIN-CONTAINING PROTEIN"/>
    <property type="match status" value="1"/>
</dbReference>
<dbReference type="InterPro" id="IPR040521">
    <property type="entry name" value="KDZ"/>
</dbReference>
<organism evidence="1 2">
    <name type="scientific">Suillus placidus</name>
    <dbReference type="NCBI Taxonomy" id="48579"/>
    <lineage>
        <taxon>Eukaryota</taxon>
        <taxon>Fungi</taxon>
        <taxon>Dikarya</taxon>
        <taxon>Basidiomycota</taxon>
        <taxon>Agaricomycotina</taxon>
        <taxon>Agaricomycetes</taxon>
        <taxon>Agaricomycetidae</taxon>
        <taxon>Boletales</taxon>
        <taxon>Suillineae</taxon>
        <taxon>Suillaceae</taxon>
        <taxon>Suillus</taxon>
    </lineage>
</organism>
<dbReference type="OrthoDB" id="2505969at2759"/>